<gene>
    <name evidence="1" type="ORF">LshimejAT787_0103690</name>
</gene>
<accession>A0A9P3PCG5</accession>
<comment type="caution">
    <text evidence="1">The sequence shown here is derived from an EMBL/GenBank/DDBJ whole genome shotgun (WGS) entry which is preliminary data.</text>
</comment>
<dbReference type="EMBL" id="BRPK01000001">
    <property type="protein sequence ID" value="GLB33485.1"/>
    <property type="molecule type" value="Genomic_DNA"/>
</dbReference>
<protein>
    <submittedName>
        <fullName evidence="1">Uncharacterized protein</fullName>
    </submittedName>
</protein>
<sequence length="247" mass="28120">MAALMPVSLTGSSSSKSVSCCPKEVKTTHHLKSLQITSTLIQKLRPRRSIGGNGMWFPHQARNLERLYIHHVVCLSVRKLWTPYRRSLYFGSLEREIEHRGALPTRHTYNSSRRLPSSQTESCNISFPFRNPIYGLSCMPLAHVCRKCPLSRLRRQPLFLNADFSGPQAGAPGIAMHILEQLPLIRELALVALSANAPFTKFSLRNAQFTSNLAIWSQGSRVFLSHPPVRRAYLLPWPHRTWNKRET</sequence>
<name>A0A9P3PCG5_LYOSH</name>
<dbReference type="AlphaFoldDB" id="A0A9P3PCG5"/>
<proteinExistence type="predicted"/>
<reference evidence="1" key="1">
    <citation type="submission" date="2022-07" db="EMBL/GenBank/DDBJ databases">
        <title>The genome of Lyophyllum shimeji provides insight into the initial evolution of ectomycorrhizal fungal genome.</title>
        <authorList>
            <person name="Kobayashi Y."/>
            <person name="Shibata T."/>
            <person name="Hirakawa H."/>
            <person name="Shigenobu S."/>
            <person name="Nishiyama T."/>
            <person name="Yamada A."/>
            <person name="Hasebe M."/>
            <person name="Kawaguchi M."/>
        </authorList>
    </citation>
    <scope>NUCLEOTIDE SEQUENCE</scope>
    <source>
        <strain evidence="1">AT787</strain>
    </source>
</reference>
<evidence type="ECO:0000313" key="2">
    <source>
        <dbReference type="Proteomes" id="UP001063166"/>
    </source>
</evidence>
<organism evidence="1 2">
    <name type="scientific">Lyophyllum shimeji</name>
    <name type="common">Hon-shimeji</name>
    <name type="synonym">Tricholoma shimeji</name>
    <dbReference type="NCBI Taxonomy" id="47721"/>
    <lineage>
        <taxon>Eukaryota</taxon>
        <taxon>Fungi</taxon>
        <taxon>Dikarya</taxon>
        <taxon>Basidiomycota</taxon>
        <taxon>Agaricomycotina</taxon>
        <taxon>Agaricomycetes</taxon>
        <taxon>Agaricomycetidae</taxon>
        <taxon>Agaricales</taxon>
        <taxon>Tricholomatineae</taxon>
        <taxon>Lyophyllaceae</taxon>
        <taxon>Lyophyllum</taxon>
    </lineage>
</organism>
<evidence type="ECO:0000313" key="1">
    <source>
        <dbReference type="EMBL" id="GLB33485.1"/>
    </source>
</evidence>
<keyword evidence="2" id="KW-1185">Reference proteome</keyword>
<dbReference type="Proteomes" id="UP001063166">
    <property type="component" value="Unassembled WGS sequence"/>
</dbReference>